<dbReference type="Gene3D" id="3.30.420.310">
    <property type="entry name" value="2-keto-3-deoxy-galactonokinase, C-terminal domain"/>
    <property type="match status" value="1"/>
</dbReference>
<evidence type="ECO:0000313" key="1">
    <source>
        <dbReference type="EMBL" id="PCG10002.1"/>
    </source>
</evidence>
<dbReference type="Pfam" id="PF05035">
    <property type="entry name" value="DGOK"/>
    <property type="match status" value="1"/>
</dbReference>
<reference evidence="1 2" key="1">
    <citation type="submission" date="2017-09" db="EMBL/GenBank/DDBJ databases">
        <title>Sphingomonas ginsenosidimutans KACC 14949, whole genome shotgun sequence.</title>
        <authorList>
            <person name="Feng G."/>
            <person name="Zhu H."/>
        </authorList>
    </citation>
    <scope>NUCLEOTIDE SEQUENCE [LARGE SCALE GENOMIC DNA]</scope>
    <source>
        <strain evidence="1 2">KACC 14949</strain>
    </source>
</reference>
<dbReference type="AlphaFoldDB" id="A0A2A4HYP2"/>
<dbReference type="InterPro" id="IPR007729">
    <property type="entry name" value="DGOK"/>
</dbReference>
<dbReference type="GO" id="GO:0008671">
    <property type="term" value="F:2-dehydro-3-deoxygalactonokinase activity"/>
    <property type="evidence" value="ECO:0007669"/>
    <property type="project" value="InterPro"/>
</dbReference>
<keyword evidence="2" id="KW-1185">Reference proteome</keyword>
<gene>
    <name evidence="1" type="ORF">COA17_00585</name>
</gene>
<proteinExistence type="predicted"/>
<keyword evidence="1" id="KW-0808">Transferase</keyword>
<dbReference type="RefSeq" id="WP_096609489.1">
    <property type="nucleotide sequence ID" value="NZ_NWVD01000001.1"/>
</dbReference>
<dbReference type="Gene3D" id="3.30.420.300">
    <property type="entry name" value="2-keto-3-deoxy-galactonokinase, substrate binding domain"/>
    <property type="match status" value="1"/>
</dbReference>
<keyword evidence="1" id="KW-0418">Kinase</keyword>
<organism evidence="1 2">
    <name type="scientific">Sphingomonas ginsenosidimutans</name>
    <dbReference type="NCBI Taxonomy" id="862134"/>
    <lineage>
        <taxon>Bacteria</taxon>
        <taxon>Pseudomonadati</taxon>
        <taxon>Pseudomonadota</taxon>
        <taxon>Alphaproteobacteria</taxon>
        <taxon>Sphingomonadales</taxon>
        <taxon>Sphingomonadaceae</taxon>
        <taxon>Sphingomonas</taxon>
    </lineage>
</organism>
<dbReference type="EMBL" id="NWVD01000001">
    <property type="protein sequence ID" value="PCG10002.1"/>
    <property type="molecule type" value="Genomic_DNA"/>
</dbReference>
<protein>
    <submittedName>
        <fullName evidence="1">2-oxo-3-deoxygalactonate kinase</fullName>
    </submittedName>
</protein>
<comment type="caution">
    <text evidence="1">The sequence shown here is derived from an EMBL/GenBank/DDBJ whole genome shotgun (WGS) entry which is preliminary data.</text>
</comment>
<dbReference type="Proteomes" id="UP000218784">
    <property type="component" value="Unassembled WGS sequence"/>
</dbReference>
<evidence type="ECO:0000313" key="2">
    <source>
        <dbReference type="Proteomes" id="UP000218784"/>
    </source>
</evidence>
<sequence length="294" mass="29801">MNGEVIAVDWGTTNRRAYRLAADGGVLATVCDDRGILSLAPADYPAAVAALRARLGEAPLLIAGMAGSTRGWREIPYVDAPADLAALAGGVIHVARDVAIVPGVALRGSRHDVMRGEEVQALGAITAGLAPRDALFCQPGTHDKWITVADARIHRFATAMTGELFALLRTHGILSGMLDAPVVDGAAFRDGVARGAGATDLLDAMFEVRARVLLGTLAPGDAASFASGVLIGADVGARGDLAGGTVHLLATGALAALYTAAIALRGGRVVAIDSAAAFTAGIHALHALLPGETA</sequence>
<name>A0A2A4HYP2_9SPHN</name>
<accession>A0A2A4HYP2</accession>
<dbReference type="InterPro" id="IPR042258">
    <property type="entry name" value="DGOK_N"/>
</dbReference>
<dbReference type="InterPro" id="IPR042257">
    <property type="entry name" value="DGOK_C"/>
</dbReference>
<dbReference type="GO" id="GO:0034194">
    <property type="term" value="P:D-galactonate catabolic process"/>
    <property type="evidence" value="ECO:0007669"/>
    <property type="project" value="InterPro"/>
</dbReference>